<keyword evidence="2" id="KW-0326">Glycosidase</keyword>
<evidence type="ECO:0000313" key="5">
    <source>
        <dbReference type="Proteomes" id="UP000002358"/>
    </source>
</evidence>
<dbReference type="PANTHER" id="PTHR22762:SF131">
    <property type="entry name" value="GLYCOSIDE HYDROLASE FAMILY 31 N-TERMINAL DOMAIN-CONTAINING PROTEIN"/>
    <property type="match status" value="1"/>
</dbReference>
<dbReference type="KEGG" id="nvi:107981868"/>
<organism evidence="4 5">
    <name type="scientific">Nasonia vitripennis</name>
    <name type="common">Parasitic wasp</name>
    <dbReference type="NCBI Taxonomy" id="7425"/>
    <lineage>
        <taxon>Eukaryota</taxon>
        <taxon>Metazoa</taxon>
        <taxon>Ecdysozoa</taxon>
        <taxon>Arthropoda</taxon>
        <taxon>Hexapoda</taxon>
        <taxon>Insecta</taxon>
        <taxon>Pterygota</taxon>
        <taxon>Neoptera</taxon>
        <taxon>Endopterygota</taxon>
        <taxon>Hymenoptera</taxon>
        <taxon>Apocrita</taxon>
        <taxon>Proctotrupomorpha</taxon>
        <taxon>Chalcidoidea</taxon>
        <taxon>Pteromalidae</taxon>
        <taxon>Pteromalinae</taxon>
        <taxon>Nasonia</taxon>
    </lineage>
</organism>
<dbReference type="InParanoid" id="A0A7M7QDZ3"/>
<dbReference type="GeneID" id="107981868"/>
<dbReference type="PANTHER" id="PTHR22762">
    <property type="entry name" value="ALPHA-GLUCOSIDASE"/>
    <property type="match status" value="1"/>
</dbReference>
<dbReference type="Proteomes" id="UP000002358">
    <property type="component" value="Unassembled WGS sequence"/>
</dbReference>
<accession>A0A7M7QDZ3</accession>
<dbReference type="SMR" id="A0A7M7QDZ3"/>
<keyword evidence="5" id="KW-1185">Reference proteome</keyword>
<feature type="domain" description="Glycoside hydrolase family 31 TIM barrel" evidence="3">
    <location>
        <begin position="1"/>
        <end position="179"/>
    </location>
</feature>
<protein>
    <recommendedName>
        <fullName evidence="3">Glycoside hydrolase family 31 TIM barrel domain-containing protein</fullName>
    </recommendedName>
</protein>
<proteinExistence type="inferred from homology"/>
<dbReference type="Gene3D" id="3.20.20.80">
    <property type="entry name" value="Glycosidases"/>
    <property type="match status" value="1"/>
</dbReference>
<dbReference type="Pfam" id="PF01055">
    <property type="entry name" value="Glyco_hydro_31_2nd"/>
    <property type="match status" value="1"/>
</dbReference>
<evidence type="ECO:0000259" key="3">
    <source>
        <dbReference type="Pfam" id="PF01055"/>
    </source>
</evidence>
<keyword evidence="2" id="KW-0378">Hydrolase</keyword>
<dbReference type="GO" id="GO:0005975">
    <property type="term" value="P:carbohydrate metabolic process"/>
    <property type="evidence" value="ECO:0007669"/>
    <property type="project" value="InterPro"/>
</dbReference>
<dbReference type="RefSeq" id="XP_031785913.1">
    <property type="nucleotide sequence ID" value="XM_031930053.1"/>
</dbReference>
<evidence type="ECO:0000313" key="4">
    <source>
        <dbReference type="EnsemblMetazoa" id="XP_031785913"/>
    </source>
</evidence>
<dbReference type="InterPro" id="IPR017853">
    <property type="entry name" value="GH"/>
</dbReference>
<sequence length="184" mass="21125">MDNNNDFTYDKTKFKDLPNFIQEIHDAGMHYIPLIDAGENEKNGTYIPYDEGVKRGIFIFDRESNEPFKGKVWNTVSTTWPDFRNPETSSYYTDMMSNIHKDFEYDGAWIDMNEPSNFYNGHINGCKATSLDNPPYLPNVNGNLLARKTVCMNAKQHLGNHYDLHNVYGTSQAVVVNQTTYADS</sequence>
<dbReference type="InterPro" id="IPR000322">
    <property type="entry name" value="Glyco_hydro_31_TIM"/>
</dbReference>
<comment type="similarity">
    <text evidence="1 2">Belongs to the glycosyl hydrolase 31 family.</text>
</comment>
<dbReference type="EnsemblMetazoa" id="XM_031930053">
    <property type="protein sequence ID" value="XP_031785913"/>
    <property type="gene ID" value="LOC107981868"/>
</dbReference>
<dbReference type="SUPFAM" id="SSF51445">
    <property type="entry name" value="(Trans)glycosidases"/>
    <property type="match status" value="1"/>
</dbReference>
<reference evidence="4" key="1">
    <citation type="submission" date="2021-01" db="UniProtKB">
        <authorList>
            <consortium name="EnsemblMetazoa"/>
        </authorList>
    </citation>
    <scope>IDENTIFICATION</scope>
</reference>
<name>A0A7M7QDZ3_NASVI</name>
<dbReference type="GO" id="GO:0004558">
    <property type="term" value="F:alpha-1,4-glucosidase activity"/>
    <property type="evidence" value="ECO:0007669"/>
    <property type="project" value="TreeGrafter"/>
</dbReference>
<dbReference type="OrthoDB" id="1334205at2759"/>
<dbReference type="AlphaFoldDB" id="A0A7M7QDZ3"/>
<evidence type="ECO:0000256" key="1">
    <source>
        <dbReference type="ARBA" id="ARBA00007806"/>
    </source>
</evidence>
<evidence type="ECO:0000256" key="2">
    <source>
        <dbReference type="RuleBase" id="RU361185"/>
    </source>
</evidence>